<evidence type="ECO:0000313" key="1">
    <source>
        <dbReference type="EMBL" id="KAJ9110934.1"/>
    </source>
</evidence>
<proteinExistence type="predicted"/>
<keyword evidence="2" id="KW-1185">Reference proteome</keyword>
<organism evidence="1 2">
    <name type="scientific">Naganishia adeliensis</name>
    <dbReference type="NCBI Taxonomy" id="92952"/>
    <lineage>
        <taxon>Eukaryota</taxon>
        <taxon>Fungi</taxon>
        <taxon>Dikarya</taxon>
        <taxon>Basidiomycota</taxon>
        <taxon>Agaricomycotina</taxon>
        <taxon>Tremellomycetes</taxon>
        <taxon>Filobasidiales</taxon>
        <taxon>Filobasidiaceae</taxon>
        <taxon>Naganishia</taxon>
    </lineage>
</organism>
<name>A0ACC2WGM7_9TREE</name>
<comment type="caution">
    <text evidence="1">The sequence shown here is derived from an EMBL/GenBank/DDBJ whole genome shotgun (WGS) entry which is preliminary data.</text>
</comment>
<dbReference type="Proteomes" id="UP001230649">
    <property type="component" value="Unassembled WGS sequence"/>
</dbReference>
<dbReference type="EMBL" id="JASBWS010000021">
    <property type="protein sequence ID" value="KAJ9110934.1"/>
    <property type="molecule type" value="Genomic_DNA"/>
</dbReference>
<protein>
    <submittedName>
        <fullName evidence="1">Uncharacterized protein</fullName>
    </submittedName>
</protein>
<gene>
    <name evidence="1" type="ORF">QFC20_002700</name>
</gene>
<accession>A0ACC2WGM7</accession>
<evidence type="ECO:0000313" key="2">
    <source>
        <dbReference type="Proteomes" id="UP001230649"/>
    </source>
</evidence>
<reference evidence="1" key="1">
    <citation type="submission" date="2023-04" db="EMBL/GenBank/DDBJ databases">
        <title>Draft Genome sequencing of Naganishia species isolated from polar environments using Oxford Nanopore Technology.</title>
        <authorList>
            <person name="Leo P."/>
            <person name="Venkateswaran K."/>
        </authorList>
    </citation>
    <scope>NUCLEOTIDE SEQUENCE</scope>
    <source>
        <strain evidence="1">MNA-CCFEE 5262</strain>
    </source>
</reference>
<sequence length="238" mass="26160">MRSSRADKVLLQSIKTLTFHKDAVTKARRTTPIPQLTCKGKACKRFQPDVVQCTNTGDDGLGNVQWKCEADMPSSFRFGPVEVSCEGYNRPGDRYVLQGSCGLEYNLVRVDTDFEAGRLPYVPGKGVNWACYPSSSTPSYDPASADSHRAIRLHRQVDFGPFQEAAAADQEVADQEVADQEVADQEVADQEVADVLRPAHHHLTVNTKAPPTLRLLRQRHKNLQPQGTVGLDSGLVSG</sequence>